<sequence>MTPYQATSIRTRPSGSPSPSLTSNTTSPKVPRWRHPTSTSHQTRPRRDQHPFSPGSATRDYHHHRSSEERSMGVTEARIGNTAASHLCRPSTPHMVLCYEGLTCFWGNLQKWHGMERYTADTVLPETMHGDNAPVWARDSEEGE</sequence>
<keyword evidence="3" id="KW-1185">Reference proteome</keyword>
<feature type="region of interest" description="Disordered" evidence="1">
    <location>
        <begin position="1"/>
        <end position="77"/>
    </location>
</feature>
<evidence type="ECO:0000313" key="2">
    <source>
        <dbReference type="EMBL" id="KAK3486943.1"/>
    </source>
</evidence>
<protein>
    <submittedName>
        <fullName evidence="2">Uncharacterized protein</fullName>
    </submittedName>
</protein>
<dbReference type="Proteomes" id="UP001285908">
    <property type="component" value="Unassembled WGS sequence"/>
</dbReference>
<evidence type="ECO:0000313" key="3">
    <source>
        <dbReference type="Proteomes" id="UP001285908"/>
    </source>
</evidence>
<accession>A0AAJ0I134</accession>
<reference evidence="2 3" key="1">
    <citation type="journal article" date="2023" name="Mol. Phylogenet. Evol.">
        <title>Genome-scale phylogeny and comparative genomics of the fungal order Sordariales.</title>
        <authorList>
            <person name="Hensen N."/>
            <person name="Bonometti L."/>
            <person name="Westerberg I."/>
            <person name="Brannstrom I.O."/>
            <person name="Guillou S."/>
            <person name="Cros-Aarteil S."/>
            <person name="Calhoun S."/>
            <person name="Haridas S."/>
            <person name="Kuo A."/>
            <person name="Mondo S."/>
            <person name="Pangilinan J."/>
            <person name="Riley R."/>
            <person name="LaButti K."/>
            <person name="Andreopoulos B."/>
            <person name="Lipzen A."/>
            <person name="Chen C."/>
            <person name="Yan M."/>
            <person name="Daum C."/>
            <person name="Ng V."/>
            <person name="Clum A."/>
            <person name="Steindorff A."/>
            <person name="Ohm R.A."/>
            <person name="Martin F."/>
            <person name="Silar P."/>
            <person name="Natvig D.O."/>
            <person name="Lalanne C."/>
            <person name="Gautier V."/>
            <person name="Ament-Velasquez S.L."/>
            <person name="Kruys A."/>
            <person name="Hutchinson M.I."/>
            <person name="Powell A.J."/>
            <person name="Barry K."/>
            <person name="Miller A.N."/>
            <person name="Grigoriev I.V."/>
            <person name="Debuchy R."/>
            <person name="Gladieux P."/>
            <person name="Hiltunen Thoren M."/>
            <person name="Johannesson H."/>
        </authorList>
    </citation>
    <scope>NUCLEOTIDE SEQUENCE [LARGE SCALE GENOMIC DNA]</scope>
    <source>
        <strain evidence="2 3">FGSC 10403</strain>
    </source>
</reference>
<dbReference type="GeneID" id="87871603"/>
<dbReference type="AlphaFoldDB" id="A0AAJ0I134"/>
<dbReference type="RefSeq" id="XP_062689500.1">
    <property type="nucleotide sequence ID" value="XM_062833981.1"/>
</dbReference>
<feature type="compositionally biased region" description="Low complexity" evidence="1">
    <location>
        <begin position="7"/>
        <end position="28"/>
    </location>
</feature>
<comment type="caution">
    <text evidence="2">The sequence shown here is derived from an EMBL/GenBank/DDBJ whole genome shotgun (WGS) entry which is preliminary data.</text>
</comment>
<gene>
    <name evidence="2" type="ORF">B0T23DRAFT_237335</name>
</gene>
<proteinExistence type="predicted"/>
<organism evidence="2 3">
    <name type="scientific">Neurospora hispaniola</name>
    <dbReference type="NCBI Taxonomy" id="588809"/>
    <lineage>
        <taxon>Eukaryota</taxon>
        <taxon>Fungi</taxon>
        <taxon>Dikarya</taxon>
        <taxon>Ascomycota</taxon>
        <taxon>Pezizomycotina</taxon>
        <taxon>Sordariomycetes</taxon>
        <taxon>Sordariomycetidae</taxon>
        <taxon>Sordariales</taxon>
        <taxon>Sordariaceae</taxon>
        <taxon>Neurospora</taxon>
    </lineage>
</organism>
<evidence type="ECO:0000256" key="1">
    <source>
        <dbReference type="SAM" id="MobiDB-lite"/>
    </source>
</evidence>
<dbReference type="EMBL" id="JAULSX010000008">
    <property type="protein sequence ID" value="KAK3486943.1"/>
    <property type="molecule type" value="Genomic_DNA"/>
</dbReference>
<name>A0AAJ0I134_9PEZI</name>